<dbReference type="EMBL" id="LAZR01053397">
    <property type="protein sequence ID" value="KKK80833.1"/>
    <property type="molecule type" value="Genomic_DNA"/>
</dbReference>
<evidence type="ECO:0000256" key="1">
    <source>
        <dbReference type="SAM" id="Phobius"/>
    </source>
</evidence>
<evidence type="ECO:0000313" key="2">
    <source>
        <dbReference type="EMBL" id="KKK80833.1"/>
    </source>
</evidence>
<reference evidence="2" key="1">
    <citation type="journal article" date="2015" name="Nature">
        <title>Complex archaea that bridge the gap between prokaryotes and eukaryotes.</title>
        <authorList>
            <person name="Spang A."/>
            <person name="Saw J.H."/>
            <person name="Jorgensen S.L."/>
            <person name="Zaremba-Niedzwiedzka K."/>
            <person name="Martijn J."/>
            <person name="Lind A.E."/>
            <person name="van Eijk R."/>
            <person name="Schleper C."/>
            <person name="Guy L."/>
            <person name="Ettema T.J."/>
        </authorList>
    </citation>
    <scope>NUCLEOTIDE SEQUENCE</scope>
</reference>
<accession>A0A0F8YHD8</accession>
<keyword evidence="1" id="KW-0812">Transmembrane</keyword>
<comment type="caution">
    <text evidence="2">The sequence shown here is derived from an EMBL/GenBank/DDBJ whole genome shotgun (WGS) entry which is preliminary data.</text>
</comment>
<proteinExistence type="predicted"/>
<sequence length="66" mass="7783">MNWFIIYLFIGFVIVAIEVTFSRDVQEKLQKARQMGLHPIVLVTMTAVLWLPLAIFWLFSKLTEKK</sequence>
<gene>
    <name evidence="2" type="ORF">LCGC14_2819530</name>
</gene>
<protein>
    <submittedName>
        <fullName evidence="2">Uncharacterized protein</fullName>
    </submittedName>
</protein>
<feature type="transmembrane region" description="Helical" evidence="1">
    <location>
        <begin position="6"/>
        <end position="25"/>
    </location>
</feature>
<name>A0A0F8YHD8_9ZZZZ</name>
<keyword evidence="1" id="KW-1133">Transmembrane helix</keyword>
<organism evidence="2">
    <name type="scientific">marine sediment metagenome</name>
    <dbReference type="NCBI Taxonomy" id="412755"/>
    <lineage>
        <taxon>unclassified sequences</taxon>
        <taxon>metagenomes</taxon>
        <taxon>ecological metagenomes</taxon>
    </lineage>
</organism>
<keyword evidence="1" id="KW-0472">Membrane</keyword>
<feature type="transmembrane region" description="Helical" evidence="1">
    <location>
        <begin position="37"/>
        <end position="59"/>
    </location>
</feature>
<dbReference type="AlphaFoldDB" id="A0A0F8YHD8"/>